<feature type="region of interest" description="Disordered" evidence="2">
    <location>
        <begin position="1"/>
        <end position="37"/>
    </location>
</feature>
<evidence type="ECO:0000256" key="2">
    <source>
        <dbReference type="SAM" id="MobiDB-lite"/>
    </source>
</evidence>
<accession>A0A4T0X6Q5</accession>
<keyword evidence="1" id="KW-0175">Coiled coil</keyword>
<dbReference type="EMBL" id="SELW01000141">
    <property type="protein sequence ID" value="TID30534.1"/>
    <property type="molecule type" value="Genomic_DNA"/>
</dbReference>
<evidence type="ECO:0000256" key="1">
    <source>
        <dbReference type="SAM" id="Coils"/>
    </source>
</evidence>
<feature type="compositionally biased region" description="Polar residues" evidence="2">
    <location>
        <begin position="18"/>
        <end position="29"/>
    </location>
</feature>
<dbReference type="Proteomes" id="UP000307173">
    <property type="component" value="Unassembled WGS sequence"/>
</dbReference>
<evidence type="ECO:0000313" key="4">
    <source>
        <dbReference type="Proteomes" id="UP000307173"/>
    </source>
</evidence>
<sequence>MTTPQDNLAQYREKLHSILSSRTPPTSVNGRKKPSLNVKQPVLKPIHAYDPKDKKISELEKAVLEKNEKIVSLSKLNSSKDRQINDLKERVRYLELTQENKDLKIEQLQHLISDLKEKLYLAEEAKVKAVESIAESTTINNELVSDDDTTNLNLDTERLINLNLQDLSFDTITKSHNFNTDIYNTHSVVDSDDNSDLENYLFDV</sequence>
<evidence type="ECO:0000313" key="3">
    <source>
        <dbReference type="EMBL" id="TID30534.1"/>
    </source>
</evidence>
<gene>
    <name evidence="3" type="ORF">CANINC_000888</name>
</gene>
<protein>
    <submittedName>
        <fullName evidence="3">Uncharacterized protein</fullName>
    </submittedName>
</protein>
<name>A0A4T0X6Q5_9ASCO</name>
<organism evidence="3 4">
    <name type="scientific">Pichia inconspicua</name>
    <dbReference type="NCBI Taxonomy" id="52247"/>
    <lineage>
        <taxon>Eukaryota</taxon>
        <taxon>Fungi</taxon>
        <taxon>Dikarya</taxon>
        <taxon>Ascomycota</taxon>
        <taxon>Saccharomycotina</taxon>
        <taxon>Pichiomycetes</taxon>
        <taxon>Pichiales</taxon>
        <taxon>Pichiaceae</taxon>
        <taxon>Pichia</taxon>
    </lineage>
</organism>
<feature type="coiled-coil region" evidence="1">
    <location>
        <begin position="56"/>
        <end position="125"/>
    </location>
</feature>
<keyword evidence="4" id="KW-1185">Reference proteome</keyword>
<reference evidence="3 4" key="1">
    <citation type="journal article" date="2019" name="Front. Genet.">
        <title>Whole-Genome Sequencing of the Opportunistic Yeast Pathogen Candida inconspicua Uncovers Its Hybrid Origin.</title>
        <authorList>
            <person name="Mixao V."/>
            <person name="Hansen A.P."/>
            <person name="Saus E."/>
            <person name="Boekhout T."/>
            <person name="Lass-Florl C."/>
            <person name="Gabaldon T."/>
        </authorList>
    </citation>
    <scope>NUCLEOTIDE SEQUENCE [LARGE SCALE GENOMIC DNA]</scope>
    <source>
        <strain evidence="3 4">CBS 180</strain>
    </source>
</reference>
<proteinExistence type="predicted"/>
<dbReference type="AlphaFoldDB" id="A0A4T0X6Q5"/>
<comment type="caution">
    <text evidence="3">The sequence shown here is derived from an EMBL/GenBank/DDBJ whole genome shotgun (WGS) entry which is preliminary data.</text>
</comment>